<organism evidence="6">
    <name type="scientific">marine sediment metagenome</name>
    <dbReference type="NCBI Taxonomy" id="412755"/>
    <lineage>
        <taxon>unclassified sequences</taxon>
        <taxon>metagenomes</taxon>
        <taxon>ecological metagenomes</taxon>
    </lineage>
</organism>
<reference evidence="6" key="1">
    <citation type="journal article" date="2014" name="Front. Microbiol.">
        <title>High frequency of phylogenetically diverse reductive dehalogenase-homologous genes in deep subseafloor sedimentary metagenomes.</title>
        <authorList>
            <person name="Kawai M."/>
            <person name="Futagami T."/>
            <person name="Toyoda A."/>
            <person name="Takaki Y."/>
            <person name="Nishi S."/>
            <person name="Hori S."/>
            <person name="Arai W."/>
            <person name="Tsubouchi T."/>
            <person name="Morono Y."/>
            <person name="Uchiyama I."/>
            <person name="Ito T."/>
            <person name="Fujiyama A."/>
            <person name="Inagaki F."/>
            <person name="Takami H."/>
        </authorList>
    </citation>
    <scope>NUCLEOTIDE SEQUENCE</scope>
    <source>
        <strain evidence="6">Expedition CK06-06</strain>
    </source>
</reference>
<accession>X1EKF1</accession>
<dbReference type="PANTHER" id="PTHR24421">
    <property type="entry name" value="NITRATE/NITRITE SENSOR PROTEIN NARX-RELATED"/>
    <property type="match status" value="1"/>
</dbReference>
<dbReference type="EC" id="2.7.13.3" evidence="2"/>
<dbReference type="InterPro" id="IPR003594">
    <property type="entry name" value="HATPase_dom"/>
</dbReference>
<evidence type="ECO:0000313" key="6">
    <source>
        <dbReference type="EMBL" id="GAH33816.1"/>
    </source>
</evidence>
<dbReference type="InterPro" id="IPR036890">
    <property type="entry name" value="HATPase_C_sf"/>
</dbReference>
<evidence type="ECO:0000256" key="4">
    <source>
        <dbReference type="ARBA" id="ARBA00022777"/>
    </source>
</evidence>
<dbReference type="Pfam" id="PF02518">
    <property type="entry name" value="HATPase_c"/>
    <property type="match status" value="1"/>
</dbReference>
<dbReference type="InterPro" id="IPR050482">
    <property type="entry name" value="Sensor_HK_TwoCompSys"/>
</dbReference>
<name>X1EKF1_9ZZZZ</name>
<dbReference type="GO" id="GO:0004673">
    <property type="term" value="F:protein histidine kinase activity"/>
    <property type="evidence" value="ECO:0007669"/>
    <property type="project" value="UniProtKB-EC"/>
</dbReference>
<protein>
    <recommendedName>
        <fullName evidence="2">histidine kinase</fullName>
        <ecNumber evidence="2">2.7.13.3</ecNumber>
    </recommendedName>
</protein>
<comment type="caution">
    <text evidence="6">The sequence shown here is derived from an EMBL/GenBank/DDBJ whole genome shotgun (WGS) entry which is preliminary data.</text>
</comment>
<dbReference type="InterPro" id="IPR005467">
    <property type="entry name" value="His_kinase_dom"/>
</dbReference>
<dbReference type="GO" id="GO:0000160">
    <property type="term" value="P:phosphorelay signal transduction system"/>
    <property type="evidence" value="ECO:0007669"/>
    <property type="project" value="UniProtKB-KW"/>
</dbReference>
<evidence type="ECO:0000256" key="3">
    <source>
        <dbReference type="ARBA" id="ARBA00022679"/>
    </source>
</evidence>
<evidence type="ECO:0000256" key="2">
    <source>
        <dbReference type="ARBA" id="ARBA00012438"/>
    </source>
</evidence>
<sequence length="93" mass="10280">TIFRIVQEALRNVEKHAQASKVEVKIEFCEGKTKISIGDNGKGFDSGRSLADLPREGKLGIAGMEERVRLLNGNMRIESKPDKGTKVMIEVPI</sequence>
<dbReference type="SUPFAM" id="SSF55874">
    <property type="entry name" value="ATPase domain of HSP90 chaperone/DNA topoisomerase II/histidine kinase"/>
    <property type="match status" value="1"/>
</dbReference>
<dbReference type="PANTHER" id="PTHR24421:SF10">
    <property type="entry name" value="NITRATE_NITRITE SENSOR PROTEIN NARQ"/>
    <property type="match status" value="1"/>
</dbReference>
<evidence type="ECO:0000256" key="1">
    <source>
        <dbReference type="ARBA" id="ARBA00000085"/>
    </source>
</evidence>
<proteinExistence type="predicted"/>
<dbReference type="EMBL" id="BARU01011838">
    <property type="protein sequence ID" value="GAH33816.1"/>
    <property type="molecule type" value="Genomic_DNA"/>
</dbReference>
<gene>
    <name evidence="6" type="ORF">S03H2_22087</name>
</gene>
<comment type="catalytic activity">
    <reaction evidence="1">
        <text>ATP + protein L-histidine = ADP + protein N-phospho-L-histidine.</text>
        <dbReference type="EC" id="2.7.13.3"/>
    </reaction>
</comment>
<dbReference type="PROSITE" id="PS50109">
    <property type="entry name" value="HIS_KIN"/>
    <property type="match status" value="1"/>
</dbReference>
<keyword evidence="4" id="KW-0418">Kinase</keyword>
<dbReference type="Gene3D" id="3.30.565.10">
    <property type="entry name" value="Histidine kinase-like ATPase, C-terminal domain"/>
    <property type="match status" value="1"/>
</dbReference>
<feature type="domain" description="Histidine kinase" evidence="5">
    <location>
        <begin position="1"/>
        <end position="93"/>
    </location>
</feature>
<feature type="non-terminal residue" evidence="6">
    <location>
        <position position="1"/>
    </location>
</feature>
<keyword evidence="3" id="KW-0808">Transferase</keyword>
<dbReference type="AlphaFoldDB" id="X1EKF1"/>
<dbReference type="CDD" id="cd16917">
    <property type="entry name" value="HATPase_UhpB-NarQ-NarX-like"/>
    <property type="match status" value="1"/>
</dbReference>
<evidence type="ECO:0000259" key="5">
    <source>
        <dbReference type="PROSITE" id="PS50109"/>
    </source>
</evidence>